<proteinExistence type="inferred from homology"/>
<dbReference type="InterPro" id="IPR004803">
    <property type="entry name" value="TGT"/>
</dbReference>
<comment type="catalytic activity">
    <reaction evidence="4">
        <text>7-aminomethyl-7-carbaguanine + guanosine(34) in tRNA = 7-aminomethyl-7-carbaguanosine(34) in tRNA + guanine</text>
        <dbReference type="Rhea" id="RHEA:24104"/>
        <dbReference type="Rhea" id="RHEA-COMP:10341"/>
        <dbReference type="Rhea" id="RHEA-COMP:10342"/>
        <dbReference type="ChEBI" id="CHEBI:16235"/>
        <dbReference type="ChEBI" id="CHEBI:58703"/>
        <dbReference type="ChEBI" id="CHEBI:74269"/>
        <dbReference type="ChEBI" id="CHEBI:82833"/>
        <dbReference type="EC" id="2.4.2.29"/>
    </reaction>
</comment>
<protein>
    <recommendedName>
        <fullName evidence="4">Queuine tRNA-ribosyltransferase</fullName>
        <ecNumber evidence="4">2.4.2.29</ecNumber>
    </recommendedName>
    <alternativeName>
        <fullName evidence="4">Guanine insertion enzyme</fullName>
    </alternativeName>
    <alternativeName>
        <fullName evidence="4">tRNA-guanine transglycosylase</fullName>
    </alternativeName>
</protein>
<gene>
    <name evidence="4" type="primary">tgt</name>
    <name evidence="6" type="ORF">A2160_05900</name>
</gene>
<feature type="binding site" evidence="4">
    <location>
        <position position="382"/>
    </location>
    <ligand>
        <name>Zn(2+)</name>
        <dbReference type="ChEBI" id="CHEBI:29105"/>
    </ligand>
</feature>
<comment type="caution">
    <text evidence="6">The sequence shown here is derived from an EMBL/GenBank/DDBJ whole genome shotgun (WGS) entry which is preliminary data.</text>
</comment>
<evidence type="ECO:0000313" key="7">
    <source>
        <dbReference type="Proteomes" id="UP000177006"/>
    </source>
</evidence>
<dbReference type="InterPro" id="IPR002616">
    <property type="entry name" value="tRNA_ribo_trans-like"/>
</dbReference>
<organism evidence="6 7">
    <name type="scientific">Candidatus Beckwithbacteria bacterium RBG_13_42_9</name>
    <dbReference type="NCBI Taxonomy" id="1797457"/>
    <lineage>
        <taxon>Bacteria</taxon>
        <taxon>Candidatus Beckwithiibacteriota</taxon>
    </lineage>
</organism>
<keyword evidence="4" id="KW-0671">Queuosine biosynthesis</keyword>
<dbReference type="GO" id="GO:0008616">
    <property type="term" value="P:tRNA queuosine(34) biosynthetic process"/>
    <property type="evidence" value="ECO:0007669"/>
    <property type="project" value="UniProtKB-UniRule"/>
</dbReference>
<feature type="binding site" evidence="4">
    <location>
        <position position="352"/>
    </location>
    <ligand>
        <name>Zn(2+)</name>
        <dbReference type="ChEBI" id="CHEBI:29105"/>
    </ligand>
</feature>
<feature type="active site" description="Nucleophile" evidence="4">
    <location>
        <position position="294"/>
    </location>
</feature>
<keyword evidence="2 4" id="KW-0808">Transferase</keyword>
<feature type="binding site" evidence="4">
    <location>
        <position position="216"/>
    </location>
    <ligand>
        <name>substrate</name>
    </ligand>
</feature>
<feature type="binding site" evidence="4">
    <location>
        <position position="162"/>
    </location>
    <ligand>
        <name>substrate</name>
    </ligand>
</feature>
<evidence type="ECO:0000256" key="3">
    <source>
        <dbReference type="ARBA" id="ARBA00022694"/>
    </source>
</evidence>
<dbReference type="Proteomes" id="UP000177006">
    <property type="component" value="Unassembled WGS sequence"/>
</dbReference>
<comment type="subunit">
    <text evidence="4">Homodimer. Within each dimer, one monomer is responsible for RNA recognition and catalysis, while the other monomer binds to the replacement base PreQ1.</text>
</comment>
<evidence type="ECO:0000313" key="6">
    <source>
        <dbReference type="EMBL" id="OGD62551.1"/>
    </source>
</evidence>
<sequence length="399" mass="45254">MVKQPFFKLEAQQSKARAGIINTAHGQIKTPCFMPVGTQASVKALDPEDLRKINAQIILGNTYHLFLRPGEKLIEKSGGLHRFMNWTGPILTDSGGFQVLSLSKVRSKEVGLNDEPEIKLSQINEDGVQFRSHIDGRWHFINPEKSIQIQKSLGADIIMAFDEADPSSDKSYARKGMERTHRWLRRSKKEWRRQKYFCSDESIHQYKKNALFGIIQGGKYKDLRQESAKFVANQDLPGIAVGGASIGSSPEETAQVLSWVKEYLPLGKPVYTMGVGVKPSDLVSVIQAGADIFDCVAPTRLARTGYLYHGFLQLSKNIDKVNFVSEFAHERLDISKSLFKNDAHPILQDCDCYTCRSGFSRAYLHHLFKCRELLYYRLASIHNLRVMIRICEEMRKAII</sequence>
<keyword evidence="4" id="KW-0479">Metal-binding</keyword>
<evidence type="ECO:0000256" key="4">
    <source>
        <dbReference type="HAMAP-Rule" id="MF_00168"/>
    </source>
</evidence>
<dbReference type="GO" id="GO:0005829">
    <property type="term" value="C:cytosol"/>
    <property type="evidence" value="ECO:0007669"/>
    <property type="project" value="TreeGrafter"/>
</dbReference>
<keyword evidence="3 4" id="KW-0819">tRNA processing</keyword>
<feature type="region of interest" description="RNA binding; important for wobble base 34 recognition" evidence="4">
    <location>
        <begin position="299"/>
        <end position="303"/>
    </location>
</feature>
<feature type="active site" description="Proton acceptor" evidence="4">
    <location>
        <position position="93"/>
    </location>
</feature>
<dbReference type="InterPro" id="IPR036511">
    <property type="entry name" value="TGT-like_sf"/>
</dbReference>
<dbReference type="AlphaFoldDB" id="A0A1F5E5G6"/>
<dbReference type="Gene3D" id="3.20.20.105">
    <property type="entry name" value="Queuine tRNA-ribosyltransferase-like"/>
    <property type="match status" value="1"/>
</dbReference>
<dbReference type="SUPFAM" id="SSF51713">
    <property type="entry name" value="tRNA-guanine transglycosylase"/>
    <property type="match status" value="1"/>
</dbReference>
<dbReference type="GO" id="GO:0008479">
    <property type="term" value="F:tRNA-guanosine(34) queuine transglycosylase activity"/>
    <property type="evidence" value="ECO:0007669"/>
    <property type="project" value="UniProtKB-UniRule"/>
</dbReference>
<comment type="function">
    <text evidence="4">Catalyzes the base-exchange of a guanine (G) residue with the queuine precursor 7-aminomethyl-7-deazaguanine (PreQ1) at position 34 (anticodon wobble position) in tRNAs with GU(N) anticodons (tRNA-Asp, -Asn, -His and -Tyr). Catalysis occurs through a double-displacement mechanism. The nucleophile active site attacks the C1' of nucleotide 34 to detach the guanine base from the RNA, forming a covalent enzyme-RNA intermediate. The proton acceptor active site deprotonates the incoming PreQ1, allowing a nucleophilic attack on the C1' of the ribose to form the product. After dissociation, two additional enzymatic reactions on the tRNA convert PreQ1 to queuine (Q), resulting in the hypermodified nucleoside queuosine (7-(((4,5-cis-dihydroxy-2-cyclopenten-1-yl)amino)methyl)-7-deazaguanosine).</text>
</comment>
<feature type="binding site" evidence="4">
    <location>
        <begin position="93"/>
        <end position="97"/>
    </location>
    <ligand>
        <name>substrate</name>
    </ligand>
</feature>
<feature type="binding site" evidence="4">
    <location>
        <position position="355"/>
    </location>
    <ligand>
        <name>Zn(2+)</name>
        <dbReference type="ChEBI" id="CHEBI:29105"/>
    </ligand>
</feature>
<dbReference type="EC" id="2.4.2.29" evidence="4"/>
<name>A0A1F5E5G6_9BACT</name>
<dbReference type="Pfam" id="PF01702">
    <property type="entry name" value="TGT"/>
    <property type="match status" value="1"/>
</dbReference>
<keyword evidence="4" id="KW-0862">Zinc</keyword>
<dbReference type="GO" id="GO:0046872">
    <property type="term" value="F:metal ion binding"/>
    <property type="evidence" value="ECO:0007669"/>
    <property type="project" value="UniProtKB-KW"/>
</dbReference>
<accession>A0A1F5E5G6</accession>
<comment type="caution">
    <text evidence="4">Lacks conserved residue(s) required for the propagation of feature annotation.</text>
</comment>
<dbReference type="UniPathway" id="UPA00392"/>
<reference evidence="6 7" key="1">
    <citation type="journal article" date="2016" name="Nat. Commun.">
        <title>Thousands of microbial genomes shed light on interconnected biogeochemical processes in an aquifer system.</title>
        <authorList>
            <person name="Anantharaman K."/>
            <person name="Brown C.T."/>
            <person name="Hug L.A."/>
            <person name="Sharon I."/>
            <person name="Castelle C.J."/>
            <person name="Probst A.J."/>
            <person name="Thomas B.C."/>
            <person name="Singh A."/>
            <person name="Wilkins M.J."/>
            <person name="Karaoz U."/>
            <person name="Brodie E.L."/>
            <person name="Williams K.H."/>
            <person name="Hubbard S.S."/>
            <person name="Banfield J.F."/>
        </authorList>
    </citation>
    <scope>NUCLEOTIDE SEQUENCE [LARGE SCALE GENOMIC DNA]</scope>
</reference>
<dbReference type="STRING" id="1797457.A2160_05900"/>
<dbReference type="NCBIfam" id="TIGR00449">
    <property type="entry name" value="tgt_general"/>
    <property type="match status" value="1"/>
</dbReference>
<dbReference type="PANTHER" id="PTHR46499">
    <property type="entry name" value="QUEUINE TRNA-RIBOSYLTRANSFERASE"/>
    <property type="match status" value="1"/>
</dbReference>
<feature type="binding site" evidence="4">
    <location>
        <position position="350"/>
    </location>
    <ligand>
        <name>Zn(2+)</name>
        <dbReference type="ChEBI" id="CHEBI:29105"/>
    </ligand>
</feature>
<comment type="similarity">
    <text evidence="4">Belongs to the queuine tRNA-ribosyltransferase family.</text>
</comment>
<feature type="binding site" evidence="4">
    <location>
        <position position="243"/>
    </location>
    <ligand>
        <name>substrate</name>
    </ligand>
</feature>
<evidence type="ECO:0000259" key="5">
    <source>
        <dbReference type="Pfam" id="PF01702"/>
    </source>
</evidence>
<dbReference type="HAMAP" id="MF_00168">
    <property type="entry name" value="Q_tRNA_Tgt"/>
    <property type="match status" value="1"/>
</dbReference>
<evidence type="ECO:0000256" key="2">
    <source>
        <dbReference type="ARBA" id="ARBA00022679"/>
    </source>
</evidence>
<dbReference type="NCBIfam" id="TIGR00430">
    <property type="entry name" value="Q_tRNA_tgt"/>
    <property type="match status" value="1"/>
</dbReference>
<dbReference type="PANTHER" id="PTHR46499:SF1">
    <property type="entry name" value="QUEUINE TRNA-RIBOSYLTRANSFERASE"/>
    <property type="match status" value="1"/>
</dbReference>
<comment type="pathway">
    <text evidence="4">tRNA modification; tRNA-queuosine biosynthesis.</text>
</comment>
<evidence type="ECO:0000256" key="1">
    <source>
        <dbReference type="ARBA" id="ARBA00022676"/>
    </source>
</evidence>
<feature type="domain" description="tRNA-guanine(15) transglycosylase-like" evidence="5">
    <location>
        <begin position="15"/>
        <end position="398"/>
    </location>
</feature>
<keyword evidence="1 4" id="KW-0328">Glycosyltransferase</keyword>
<comment type="cofactor">
    <cofactor evidence="4">
        <name>Zn(2+)</name>
        <dbReference type="ChEBI" id="CHEBI:29105"/>
    </cofactor>
    <text evidence="4">Binds 1 zinc ion per subunit.</text>
</comment>
<dbReference type="EMBL" id="MEZK01000020">
    <property type="protein sequence ID" value="OGD62551.1"/>
    <property type="molecule type" value="Genomic_DNA"/>
</dbReference>
<dbReference type="InterPro" id="IPR050076">
    <property type="entry name" value="ArchSynthase1/Queuine_TRR"/>
</dbReference>